<dbReference type="EMBL" id="JAINDJ010000004">
    <property type="protein sequence ID" value="KAG9449101.1"/>
    <property type="molecule type" value="Genomic_DNA"/>
</dbReference>
<dbReference type="CDD" id="cd00088">
    <property type="entry name" value="HPT"/>
    <property type="match status" value="1"/>
</dbReference>
<keyword evidence="3" id="KW-0597">Phosphoprotein</keyword>
<dbReference type="SUPFAM" id="SSF47226">
    <property type="entry name" value="Histidine-containing phosphotransfer domain, HPT domain"/>
    <property type="match status" value="1"/>
</dbReference>
<evidence type="ECO:0000313" key="6">
    <source>
        <dbReference type="EMBL" id="KAG9449101.1"/>
    </source>
</evidence>
<sequence length="149" mass="17165">MASPLHRQVANMRKALFDQGFLDEQFVQLEELQDDVNPNFVEEVVTLFYKDSARTMLNIEAALEQRPLDFGKLDACMHTFKGSCSSIGARRMKSECSQFREFCGERNSEGCLKTYQLVKKEHETLRKKLGNYFQMSRQAGPIETACRPK</sequence>
<comment type="domain">
    <text evidence="4">Histidine-containing phosphotransfer domain (HPt) contains an active histidine that mediates the phosphotransfer.</text>
</comment>
<comment type="function">
    <text evidence="4">Functions as a two-component phosphorelay mediators between cytokinin sensor histidine kinases and response regulators (B-type ARRs). Plays an important role in propagating cytokinin signal transduction.</text>
</comment>
<dbReference type="FunFam" id="1.20.120.160:FF:000005">
    <property type="entry name" value="Histidine-containing phosphotransfer protein 4"/>
    <property type="match status" value="1"/>
</dbReference>
<evidence type="ECO:0000256" key="3">
    <source>
        <dbReference type="PROSITE-ProRule" id="PRU00110"/>
    </source>
</evidence>
<dbReference type="GO" id="GO:0009927">
    <property type="term" value="F:histidine phosphotransfer kinase activity"/>
    <property type="evidence" value="ECO:0007669"/>
    <property type="project" value="UniProtKB-UniRule"/>
</dbReference>
<dbReference type="Proteomes" id="UP000825729">
    <property type="component" value="Unassembled WGS sequence"/>
</dbReference>
<dbReference type="PANTHER" id="PTHR28242:SF43">
    <property type="entry name" value="HISTIDINE-CONTAINING PHOSPHOTRANSFER PROTEIN 4"/>
    <property type="match status" value="1"/>
</dbReference>
<reference evidence="6 7" key="1">
    <citation type="submission" date="2021-07" db="EMBL/GenBank/DDBJ databases">
        <title>The Aristolochia fimbriata genome: insights into angiosperm evolution, floral development and chemical biosynthesis.</title>
        <authorList>
            <person name="Jiao Y."/>
        </authorList>
    </citation>
    <scope>NUCLEOTIDE SEQUENCE [LARGE SCALE GENOMIC DNA]</scope>
    <source>
        <strain evidence="6">IBCAS-2021</strain>
        <tissue evidence="6">Leaf</tissue>
    </source>
</reference>
<dbReference type="InterPro" id="IPR036641">
    <property type="entry name" value="HPT_dom_sf"/>
</dbReference>
<evidence type="ECO:0000313" key="7">
    <source>
        <dbReference type="Proteomes" id="UP000825729"/>
    </source>
</evidence>
<evidence type="ECO:0000256" key="2">
    <source>
        <dbReference type="ARBA" id="ARBA00023012"/>
    </source>
</evidence>
<evidence type="ECO:0000259" key="5">
    <source>
        <dbReference type="PROSITE" id="PS50894"/>
    </source>
</evidence>
<keyword evidence="2 4" id="KW-0902">Two-component regulatory system</keyword>
<dbReference type="AlphaFoldDB" id="A0AAV7EN02"/>
<evidence type="ECO:0000256" key="4">
    <source>
        <dbReference type="RuleBase" id="RU369004"/>
    </source>
</evidence>
<comment type="caution">
    <text evidence="6">The sequence shown here is derived from an EMBL/GenBank/DDBJ whole genome shotgun (WGS) entry which is preliminary data.</text>
</comment>
<evidence type="ECO:0000256" key="1">
    <source>
        <dbReference type="ARBA" id="ARBA00022864"/>
    </source>
</evidence>
<organism evidence="6 7">
    <name type="scientific">Aristolochia fimbriata</name>
    <name type="common">White veined hardy Dutchman's pipe vine</name>
    <dbReference type="NCBI Taxonomy" id="158543"/>
    <lineage>
        <taxon>Eukaryota</taxon>
        <taxon>Viridiplantae</taxon>
        <taxon>Streptophyta</taxon>
        <taxon>Embryophyta</taxon>
        <taxon>Tracheophyta</taxon>
        <taxon>Spermatophyta</taxon>
        <taxon>Magnoliopsida</taxon>
        <taxon>Magnoliidae</taxon>
        <taxon>Piperales</taxon>
        <taxon>Aristolochiaceae</taxon>
        <taxon>Aristolochia</taxon>
    </lineage>
</organism>
<dbReference type="PROSITE" id="PS50894">
    <property type="entry name" value="HPT"/>
    <property type="match status" value="1"/>
</dbReference>
<feature type="modified residue" description="Phosphohistidine" evidence="3">
    <location>
        <position position="78"/>
    </location>
</feature>
<dbReference type="InterPro" id="IPR045871">
    <property type="entry name" value="AHP1-5/YPD1"/>
</dbReference>
<dbReference type="GO" id="GO:0009736">
    <property type="term" value="P:cytokinin-activated signaling pathway"/>
    <property type="evidence" value="ECO:0007669"/>
    <property type="project" value="UniProtKB-KW"/>
</dbReference>
<dbReference type="GO" id="GO:0000160">
    <property type="term" value="P:phosphorelay signal transduction system"/>
    <property type="evidence" value="ECO:0007669"/>
    <property type="project" value="UniProtKB-UniRule"/>
</dbReference>
<proteinExistence type="predicted"/>
<dbReference type="GO" id="GO:0043424">
    <property type="term" value="F:protein histidine kinase binding"/>
    <property type="evidence" value="ECO:0007669"/>
    <property type="project" value="UniProtKB-UniRule"/>
</dbReference>
<dbReference type="GO" id="GO:0005634">
    <property type="term" value="C:nucleus"/>
    <property type="evidence" value="ECO:0007669"/>
    <property type="project" value="UniProtKB-SubCell"/>
</dbReference>
<dbReference type="GO" id="GO:0005829">
    <property type="term" value="C:cytosol"/>
    <property type="evidence" value="ECO:0007669"/>
    <property type="project" value="UniProtKB-SubCell"/>
</dbReference>
<feature type="domain" description="HPt" evidence="5">
    <location>
        <begin position="37"/>
        <end position="132"/>
    </location>
</feature>
<gene>
    <name evidence="6" type="ORF">H6P81_009066</name>
</gene>
<dbReference type="PANTHER" id="PTHR28242">
    <property type="entry name" value="PHOSPHORELAY INTERMEDIATE PROTEIN YPD1"/>
    <property type="match status" value="1"/>
</dbReference>
<accession>A0AAV7EN02</accession>
<dbReference type="InterPro" id="IPR008207">
    <property type="entry name" value="Sig_transdc_His_kin_Hpt_dom"/>
</dbReference>
<protein>
    <recommendedName>
        <fullName evidence="4">Histidine-containing phosphotransfer protein</fullName>
    </recommendedName>
</protein>
<name>A0AAV7EN02_ARIFI</name>
<keyword evidence="7" id="KW-1185">Reference proteome</keyword>
<keyword evidence="1 4" id="KW-0932">Cytokinin signaling pathway</keyword>
<dbReference type="Gene3D" id="1.20.120.160">
    <property type="entry name" value="HPT domain"/>
    <property type="match status" value="1"/>
</dbReference>
<dbReference type="Pfam" id="PF01627">
    <property type="entry name" value="Hpt"/>
    <property type="match status" value="1"/>
</dbReference>
<comment type="subcellular location">
    <subcellularLocation>
        <location evidence="4">Cytoplasm</location>
        <location evidence="4">Cytosol</location>
    </subcellularLocation>
    <subcellularLocation>
        <location evidence="4">Nucleus</location>
    </subcellularLocation>
</comment>